<comment type="similarity">
    <text evidence="1">Belongs to the short-chain dehydrogenases/reductases (SDR) family.</text>
</comment>
<sequence>MDAPFQEVPPMTQVFGAASTTDDVLSGMSLKGKRVLVTGVSAGLGVETARALAAHGAHVVGAVRDLAKAEHATDQVREAAAQGGGAFELTALDLADLASVRACADRLNAQGAPFDLVIANAGVMATPFGHTKDGFETQFGTNHLGHFVLINRIAGLLRDGARVVTVSSAGHRFADVDLDDPNFDHTPYVPFVAYGRSKTANILFAVAFDARHRSRGVRATAVHPGAIMTELVRHMAPGEIDAMASQINEQAIAEGHEPLQFKTIPQGAATSVWAGVVAEADAVGAHYCEDCHVSDVIPDDQPISLVNPGVRAYALDPAHAEALWTKSEEMVGERFA</sequence>
<comment type="caution">
    <text evidence="4">The sequence shown here is derived from an EMBL/GenBank/DDBJ whole genome shotgun (WGS) entry which is preliminary data.</text>
</comment>
<dbReference type="GO" id="GO:0016491">
    <property type="term" value="F:oxidoreductase activity"/>
    <property type="evidence" value="ECO:0007669"/>
    <property type="project" value="UniProtKB-KW"/>
</dbReference>
<keyword evidence="2" id="KW-0560">Oxidoreductase</keyword>
<organism evidence="4 5">
    <name type="scientific">Gluconobacter oxydans NBRC 3293</name>
    <dbReference type="NCBI Taxonomy" id="1315969"/>
    <lineage>
        <taxon>Bacteria</taxon>
        <taxon>Pseudomonadati</taxon>
        <taxon>Pseudomonadota</taxon>
        <taxon>Alphaproteobacteria</taxon>
        <taxon>Acetobacterales</taxon>
        <taxon>Acetobacteraceae</taxon>
        <taxon>Gluconobacter</taxon>
    </lineage>
</organism>
<proteinExistence type="inferred from homology"/>
<gene>
    <name evidence="4" type="ORF">NBRC3293_2055</name>
</gene>
<dbReference type="InterPro" id="IPR002347">
    <property type="entry name" value="SDR_fam"/>
</dbReference>
<accession>A0A829WL73</accession>
<dbReference type="AlphaFoldDB" id="A0A829WL73"/>
<dbReference type="PRINTS" id="PR00081">
    <property type="entry name" value="GDHRDH"/>
</dbReference>
<dbReference type="EMBL" id="BARJ01000010">
    <property type="protein sequence ID" value="GEM17558.1"/>
    <property type="molecule type" value="Genomic_DNA"/>
</dbReference>
<dbReference type="InterPro" id="IPR036291">
    <property type="entry name" value="NAD(P)-bd_dom_sf"/>
</dbReference>
<dbReference type="Proteomes" id="UP000484858">
    <property type="component" value="Unassembled WGS sequence"/>
</dbReference>
<reference evidence="4 5" key="1">
    <citation type="submission" date="2013-04" db="EMBL/GenBank/DDBJ databases">
        <title>Gluconobacter oxydans NBRC 3293 whole genome sequence.</title>
        <authorList>
            <person name="Matsutani M."/>
            <person name="Yakushi T."/>
            <person name="Matsushita K."/>
        </authorList>
    </citation>
    <scope>NUCLEOTIDE SEQUENCE [LARGE SCALE GENOMIC DNA]</scope>
    <source>
        <strain evidence="4 5">NBRC 3293</strain>
    </source>
</reference>
<dbReference type="Pfam" id="PF00106">
    <property type="entry name" value="adh_short"/>
    <property type="match status" value="1"/>
</dbReference>
<dbReference type="PANTHER" id="PTHR24320:SF272">
    <property type="entry name" value="NAD(P)-BINDING ROSSMANN-FOLD SUPERFAMILY PROTEIN"/>
    <property type="match status" value="1"/>
</dbReference>
<name>A0A829WL73_GLUOY</name>
<dbReference type="SUPFAM" id="SSF51735">
    <property type="entry name" value="NAD(P)-binding Rossmann-fold domains"/>
    <property type="match status" value="1"/>
</dbReference>
<protein>
    <recommendedName>
        <fullName evidence="3">Probable oxidoreductase</fullName>
    </recommendedName>
</protein>
<dbReference type="Gene3D" id="3.40.50.720">
    <property type="entry name" value="NAD(P)-binding Rossmann-like Domain"/>
    <property type="match status" value="1"/>
</dbReference>
<dbReference type="PANTHER" id="PTHR24320">
    <property type="entry name" value="RETINOL DEHYDROGENASE"/>
    <property type="match status" value="1"/>
</dbReference>
<evidence type="ECO:0000256" key="3">
    <source>
        <dbReference type="ARBA" id="ARBA00071493"/>
    </source>
</evidence>
<evidence type="ECO:0000256" key="2">
    <source>
        <dbReference type="ARBA" id="ARBA00023002"/>
    </source>
</evidence>
<evidence type="ECO:0000256" key="1">
    <source>
        <dbReference type="ARBA" id="ARBA00006484"/>
    </source>
</evidence>
<dbReference type="FunFam" id="3.40.50.720:FF:000594">
    <property type="entry name" value="Short-chain oxidoreductase"/>
    <property type="match status" value="1"/>
</dbReference>
<evidence type="ECO:0000313" key="5">
    <source>
        <dbReference type="Proteomes" id="UP000484858"/>
    </source>
</evidence>
<evidence type="ECO:0000313" key="4">
    <source>
        <dbReference type="EMBL" id="GEM17558.1"/>
    </source>
</evidence>